<feature type="coiled-coil region" evidence="1">
    <location>
        <begin position="108"/>
        <end position="135"/>
    </location>
</feature>
<feature type="transmembrane region" description="Helical" evidence="3">
    <location>
        <begin position="6"/>
        <end position="30"/>
    </location>
</feature>
<dbReference type="EMBL" id="MN577567">
    <property type="protein sequence ID" value="QGT50045.1"/>
    <property type="molecule type" value="Genomic_DNA"/>
</dbReference>
<evidence type="ECO:0008006" key="5">
    <source>
        <dbReference type="Google" id="ProtNLM"/>
    </source>
</evidence>
<dbReference type="AlphaFoldDB" id="A0A650F2S5"/>
<accession>A0A650F2S5</accession>
<keyword evidence="3" id="KW-0812">Transmembrane</keyword>
<name>A0A650F2S5_9HELI</name>
<evidence type="ECO:0000256" key="3">
    <source>
        <dbReference type="SAM" id="Phobius"/>
    </source>
</evidence>
<keyword evidence="1" id="KW-0175">Coiled coil</keyword>
<keyword evidence="3" id="KW-1133">Transmembrane helix</keyword>
<protein>
    <recommendedName>
        <fullName evidence="5">TonB C-terminal domain-containing protein</fullName>
    </recommendedName>
</protein>
<organism evidence="4">
    <name type="scientific">uncultured Helicobacter sp</name>
    <dbReference type="NCBI Taxonomy" id="175537"/>
    <lineage>
        <taxon>Bacteria</taxon>
        <taxon>Pseudomonadati</taxon>
        <taxon>Campylobacterota</taxon>
        <taxon>Epsilonproteobacteria</taxon>
        <taxon>Campylobacterales</taxon>
        <taxon>Helicobacteraceae</taxon>
        <taxon>Helicobacter</taxon>
        <taxon>environmental samples</taxon>
    </lineage>
</organism>
<keyword evidence="3" id="KW-0472">Membrane</keyword>
<proteinExistence type="predicted"/>
<dbReference type="SUPFAM" id="SSF74653">
    <property type="entry name" value="TolA/TonB C-terminal domain"/>
    <property type="match status" value="1"/>
</dbReference>
<evidence type="ECO:0000256" key="1">
    <source>
        <dbReference type="SAM" id="Coils"/>
    </source>
</evidence>
<reference evidence="4" key="1">
    <citation type="journal article" date="2020" name="J. ISSAAS">
        <title>Lactobacilli and other gastrointestinal microbiota of Peromyscus leucopus, reservoir host for agents of Lyme disease and other zoonoses in North America.</title>
        <authorList>
            <person name="Milovic A."/>
            <person name="Bassam K."/>
            <person name="Shao H."/>
            <person name="Chatzistamou I."/>
            <person name="Tufts D.M."/>
            <person name="Diuk-Wasser M."/>
            <person name="Barbour A.G."/>
        </authorList>
    </citation>
    <scope>NUCLEOTIDE SEQUENCE</scope>
    <source>
        <strain evidence="4">LL4</strain>
    </source>
</reference>
<gene>
    <name evidence="4" type="ORF">Helico4rc_1650</name>
</gene>
<dbReference type="Gene3D" id="3.30.1150.10">
    <property type="match status" value="1"/>
</dbReference>
<dbReference type="Pfam" id="PF13103">
    <property type="entry name" value="TonB_2"/>
    <property type="match status" value="1"/>
</dbReference>
<evidence type="ECO:0000313" key="4">
    <source>
        <dbReference type="EMBL" id="QGT50045.1"/>
    </source>
</evidence>
<evidence type="ECO:0000256" key="2">
    <source>
        <dbReference type="SAM" id="MobiDB-lite"/>
    </source>
</evidence>
<feature type="region of interest" description="Disordered" evidence="2">
    <location>
        <begin position="60"/>
        <end position="79"/>
    </location>
</feature>
<sequence>MNNALLFVASGIIAICTYCFLLIALIFSFISTPTHYSSLKDSMIALNAISIEAIIDDSPTPSKVDKKPASVNNPLAGSGIKDMFDRIDSKQPSQNTQIGDNRDKVEQNASNDERLENLKAATQELQNKLDTLSNLTISTDSHHTDGEYDEWYAEIEKILYQRWQQTIYIEEKLAAVIHIRITNNGVFSYKVVKYSGNSAFDNALKMMLEECTKQHFPPHPKGNKDIAITFKN</sequence>